<dbReference type="InterPro" id="IPR003661">
    <property type="entry name" value="HisK_dim/P_dom"/>
</dbReference>
<dbReference type="Gene3D" id="3.30.565.10">
    <property type="entry name" value="Histidine kinase-like ATPase, C-terminal domain"/>
    <property type="match status" value="1"/>
</dbReference>
<dbReference type="Gene3D" id="1.10.287.130">
    <property type="match status" value="1"/>
</dbReference>
<keyword evidence="6" id="KW-0418">Kinase</keyword>
<protein>
    <recommendedName>
        <fullName evidence="2">histidine kinase</fullName>
        <ecNumber evidence="2">2.7.13.3</ecNumber>
    </recommendedName>
</protein>
<dbReference type="PANTHER" id="PTHR43065">
    <property type="entry name" value="SENSOR HISTIDINE KINASE"/>
    <property type="match status" value="1"/>
</dbReference>
<evidence type="ECO:0000313" key="7">
    <source>
        <dbReference type="Proteomes" id="UP001166251"/>
    </source>
</evidence>
<dbReference type="SUPFAM" id="SSF47384">
    <property type="entry name" value="Homodimeric domain of signal transducing histidine kinase"/>
    <property type="match status" value="1"/>
</dbReference>
<evidence type="ECO:0000313" key="6">
    <source>
        <dbReference type="EMBL" id="MBW8189925.1"/>
    </source>
</evidence>
<comment type="catalytic activity">
    <reaction evidence="1">
        <text>ATP + protein L-histidine = ADP + protein N-phospho-L-histidine.</text>
        <dbReference type="EC" id="2.7.13.3"/>
    </reaction>
</comment>
<evidence type="ECO:0000259" key="5">
    <source>
        <dbReference type="PROSITE" id="PS50109"/>
    </source>
</evidence>
<organism evidence="6 7">
    <name type="scientific">Neiella holothuriorum</name>
    <dbReference type="NCBI Taxonomy" id="2870530"/>
    <lineage>
        <taxon>Bacteria</taxon>
        <taxon>Pseudomonadati</taxon>
        <taxon>Pseudomonadota</taxon>
        <taxon>Gammaproteobacteria</taxon>
        <taxon>Alteromonadales</taxon>
        <taxon>Echinimonadaceae</taxon>
        <taxon>Neiella</taxon>
    </lineage>
</organism>
<keyword evidence="7" id="KW-1185">Reference proteome</keyword>
<feature type="coiled-coil region" evidence="4">
    <location>
        <begin position="147"/>
        <end position="174"/>
    </location>
</feature>
<dbReference type="InterPro" id="IPR036890">
    <property type="entry name" value="HATPase_C_sf"/>
</dbReference>
<dbReference type="EC" id="2.7.13.3" evidence="2"/>
<dbReference type="InterPro" id="IPR004358">
    <property type="entry name" value="Sig_transdc_His_kin-like_C"/>
</dbReference>
<dbReference type="SUPFAM" id="SSF55874">
    <property type="entry name" value="ATPase domain of HSP90 chaperone/DNA topoisomerase II/histidine kinase"/>
    <property type="match status" value="1"/>
</dbReference>
<dbReference type="RefSeq" id="WP_220102605.1">
    <property type="nucleotide sequence ID" value="NZ_JAHZSS010000002.1"/>
</dbReference>
<keyword evidence="3" id="KW-0597">Phosphoprotein</keyword>
<reference evidence="6" key="1">
    <citation type="submission" date="2021-07" db="EMBL/GenBank/DDBJ databases">
        <title>Neiella marina sp. nov., isolated from the intestinal content of sea cucumber Apostichopus japonicus.</title>
        <authorList>
            <person name="Bai X."/>
        </authorList>
    </citation>
    <scope>NUCLEOTIDE SEQUENCE</scope>
    <source>
        <strain evidence="6">126</strain>
    </source>
</reference>
<dbReference type="InterPro" id="IPR029016">
    <property type="entry name" value="GAF-like_dom_sf"/>
</dbReference>
<keyword evidence="6" id="KW-0808">Transferase</keyword>
<dbReference type="PRINTS" id="PR00344">
    <property type="entry name" value="BCTRLSENSOR"/>
</dbReference>
<dbReference type="InterPro" id="IPR036097">
    <property type="entry name" value="HisK_dim/P_sf"/>
</dbReference>
<evidence type="ECO:0000256" key="1">
    <source>
        <dbReference type="ARBA" id="ARBA00000085"/>
    </source>
</evidence>
<gene>
    <name evidence="6" type="ORF">K0504_02675</name>
</gene>
<sequence>MLSQDISDIIKKLQSSYGEAFFNRLTLQLHQIIGADYTFIARLNEQHTASKTISLVAKGKLADNFEYALNGTPCADVSNDNVCVYQNSICRLFPQDQLLIDMGIEGYVGAPLHDSSGNVMGLVVALFEHAISETSAITSLFSLFSGRIAAEIERNESEAQLRALNQNLEHKVAQRTAELSATLDELRNSQQQIIEHEKLASLGRLVAGVAHEINSPLGIALLSGSTIEQKVLELTSVVNEQTLTRAQLNRLIDDIQTAQQSLQFNMQRAADLVQNFKQVSAEQHSNQSGNIDLASWIATVVGSLTPLMTSHDIEVTCQVPETPIELETYPGQLAQVLTNLLSNIAMHAYPKSQSFAGKVAQLRAYTEADTLYLCVSDRGIGLNPDIINQVCEPFFTTARGKGGTGLGLSIVSNLVRSSLGGTLNITSELGQGMQVQISLPLKLSR</sequence>
<dbReference type="GO" id="GO:0016301">
    <property type="term" value="F:kinase activity"/>
    <property type="evidence" value="ECO:0007669"/>
    <property type="project" value="UniProtKB-KW"/>
</dbReference>
<dbReference type="InterPro" id="IPR005467">
    <property type="entry name" value="His_kinase_dom"/>
</dbReference>
<comment type="caution">
    <text evidence="6">The sequence shown here is derived from an EMBL/GenBank/DDBJ whole genome shotgun (WGS) entry which is preliminary data.</text>
</comment>
<dbReference type="CDD" id="cd00082">
    <property type="entry name" value="HisKA"/>
    <property type="match status" value="1"/>
</dbReference>
<proteinExistence type="predicted"/>
<dbReference type="SUPFAM" id="SSF55781">
    <property type="entry name" value="GAF domain-like"/>
    <property type="match status" value="1"/>
</dbReference>
<dbReference type="PANTHER" id="PTHR43065:SF47">
    <property type="match status" value="1"/>
</dbReference>
<dbReference type="Proteomes" id="UP001166251">
    <property type="component" value="Unassembled WGS sequence"/>
</dbReference>
<evidence type="ECO:0000256" key="3">
    <source>
        <dbReference type="ARBA" id="ARBA00022553"/>
    </source>
</evidence>
<dbReference type="InterPro" id="IPR003594">
    <property type="entry name" value="HATPase_dom"/>
</dbReference>
<name>A0ABS7EC67_9GAMM</name>
<dbReference type="Gene3D" id="3.30.450.40">
    <property type="match status" value="1"/>
</dbReference>
<dbReference type="EMBL" id="JAHZSS010000002">
    <property type="protein sequence ID" value="MBW8189925.1"/>
    <property type="molecule type" value="Genomic_DNA"/>
</dbReference>
<dbReference type="Pfam" id="PF02518">
    <property type="entry name" value="HATPase_c"/>
    <property type="match status" value="1"/>
</dbReference>
<dbReference type="PROSITE" id="PS50109">
    <property type="entry name" value="HIS_KIN"/>
    <property type="match status" value="1"/>
</dbReference>
<evidence type="ECO:0000256" key="2">
    <source>
        <dbReference type="ARBA" id="ARBA00012438"/>
    </source>
</evidence>
<accession>A0ABS7EC67</accession>
<dbReference type="SMART" id="SM00387">
    <property type="entry name" value="HATPase_c"/>
    <property type="match status" value="1"/>
</dbReference>
<keyword evidence="4" id="KW-0175">Coiled coil</keyword>
<feature type="domain" description="Histidine kinase" evidence="5">
    <location>
        <begin position="208"/>
        <end position="443"/>
    </location>
</feature>
<evidence type="ECO:0000256" key="4">
    <source>
        <dbReference type="SAM" id="Coils"/>
    </source>
</evidence>